<dbReference type="EMBL" id="SRSO01000017">
    <property type="protein sequence ID" value="TGV02046.1"/>
    <property type="molecule type" value="Genomic_DNA"/>
</dbReference>
<feature type="signal peptide" evidence="1">
    <location>
        <begin position="1"/>
        <end position="22"/>
    </location>
</feature>
<gene>
    <name evidence="2" type="ORF">EM932_12760</name>
</gene>
<dbReference type="AlphaFoldDB" id="A0A4S1DVC4"/>
<accession>A0A4S1DVC4</accession>
<evidence type="ECO:0000313" key="3">
    <source>
        <dbReference type="Proteomes" id="UP000307602"/>
    </source>
</evidence>
<sequence>MKNIIKSITLLIVMGLSITSCILDDDNLADTFNDGSNFVSFSTLAQNLSAVADDSEYEFPINVELQGPSIDAVNEDLTVTVEPVASATSTAIEGVHYRLDSKTVTINKDQNYIGAIPITVITQGIIAPLQVQLEVSITTTSGNGNTISNSKNTILTFVYQCFADLSGTYLVTNDGCSDFVPFLTTIEARGGDWFVTVGDGGFLGYGCTGNPGLNNAATITELCGEILPTGNLDYGGLGIGNITGGTWDAVNGVLTMDHVQSFTGNWAPSWTSTYTRQ</sequence>
<keyword evidence="3" id="KW-1185">Reference proteome</keyword>
<name>A0A4S1DVC4_9FLAO</name>
<evidence type="ECO:0000313" key="2">
    <source>
        <dbReference type="EMBL" id="TGV02046.1"/>
    </source>
</evidence>
<proteinExistence type="predicted"/>
<evidence type="ECO:0000256" key="1">
    <source>
        <dbReference type="SAM" id="SignalP"/>
    </source>
</evidence>
<feature type="chain" id="PRO_5020329006" evidence="1">
    <location>
        <begin position="23"/>
        <end position="277"/>
    </location>
</feature>
<dbReference type="RefSeq" id="WP_135877583.1">
    <property type="nucleotide sequence ID" value="NZ_SRSO01000017.1"/>
</dbReference>
<dbReference type="PROSITE" id="PS51257">
    <property type="entry name" value="PROKAR_LIPOPROTEIN"/>
    <property type="match status" value="1"/>
</dbReference>
<dbReference type="Proteomes" id="UP000307602">
    <property type="component" value="Unassembled WGS sequence"/>
</dbReference>
<organism evidence="2 3">
    <name type="scientific">Flavivirga rizhaonensis</name>
    <dbReference type="NCBI Taxonomy" id="2559571"/>
    <lineage>
        <taxon>Bacteria</taxon>
        <taxon>Pseudomonadati</taxon>
        <taxon>Bacteroidota</taxon>
        <taxon>Flavobacteriia</taxon>
        <taxon>Flavobacteriales</taxon>
        <taxon>Flavobacteriaceae</taxon>
        <taxon>Flavivirga</taxon>
    </lineage>
</organism>
<comment type="caution">
    <text evidence="2">The sequence shown here is derived from an EMBL/GenBank/DDBJ whole genome shotgun (WGS) entry which is preliminary data.</text>
</comment>
<protein>
    <submittedName>
        <fullName evidence="2">DUF4843 domain-containing protein</fullName>
    </submittedName>
</protein>
<reference evidence="2 3" key="1">
    <citation type="submission" date="2019-04" db="EMBL/GenBank/DDBJ databases">
        <authorList>
            <person name="Liu A."/>
        </authorList>
    </citation>
    <scope>NUCLEOTIDE SEQUENCE [LARGE SCALE GENOMIC DNA]</scope>
    <source>
        <strain evidence="2 3">RZ03</strain>
    </source>
</reference>
<keyword evidence="1" id="KW-0732">Signal</keyword>
<dbReference type="OrthoDB" id="1431695at2"/>